<feature type="transmembrane region" description="Helical" evidence="8">
    <location>
        <begin position="7"/>
        <end position="25"/>
    </location>
</feature>
<feature type="binding site" description="covalent" evidence="6">
    <location>
        <position position="646"/>
    </location>
    <ligand>
        <name>heme c</name>
        <dbReference type="ChEBI" id="CHEBI:61717"/>
    </ligand>
</feature>
<dbReference type="GO" id="GO:0005506">
    <property type="term" value="F:iron ion binding"/>
    <property type="evidence" value="ECO:0007669"/>
    <property type="project" value="InterPro"/>
</dbReference>
<dbReference type="SUPFAM" id="SSF46626">
    <property type="entry name" value="Cytochrome c"/>
    <property type="match status" value="1"/>
</dbReference>
<keyword evidence="8" id="KW-1133">Transmembrane helix</keyword>
<accession>A0A1M5GSX8</accession>
<dbReference type="InterPro" id="IPR011041">
    <property type="entry name" value="Quinoprot_gluc/sorb_DH_b-prop"/>
</dbReference>
<dbReference type="Gene3D" id="2.120.10.30">
    <property type="entry name" value="TolB, C-terminal domain"/>
    <property type="match status" value="1"/>
</dbReference>
<keyword evidence="4" id="KW-0249">Electron transport</keyword>
<organism evidence="10 11">
    <name type="scientific">Fodinibius roseus</name>
    <dbReference type="NCBI Taxonomy" id="1194090"/>
    <lineage>
        <taxon>Bacteria</taxon>
        <taxon>Pseudomonadati</taxon>
        <taxon>Balneolota</taxon>
        <taxon>Balneolia</taxon>
        <taxon>Balneolales</taxon>
        <taxon>Balneolaceae</taxon>
        <taxon>Fodinibius</taxon>
    </lineage>
</organism>
<evidence type="ECO:0000256" key="6">
    <source>
        <dbReference type="PIRSR" id="PIRSR602324-1"/>
    </source>
</evidence>
<evidence type="ECO:0000259" key="9">
    <source>
        <dbReference type="PROSITE" id="PS51007"/>
    </source>
</evidence>
<dbReference type="InterPro" id="IPR009056">
    <property type="entry name" value="Cyt_c-like_dom"/>
</dbReference>
<keyword evidence="8" id="KW-0472">Membrane</keyword>
<dbReference type="SUPFAM" id="SSF50952">
    <property type="entry name" value="Soluble quinoprotein glucose dehydrogenase"/>
    <property type="match status" value="1"/>
</dbReference>
<keyword evidence="5 6" id="KW-0408">Iron</keyword>
<gene>
    <name evidence="10" type="ORF">SAMN05443144_11824</name>
</gene>
<reference evidence="10 11" key="1">
    <citation type="submission" date="2016-11" db="EMBL/GenBank/DDBJ databases">
        <authorList>
            <person name="Jaros S."/>
            <person name="Januszkiewicz K."/>
            <person name="Wedrychowicz H."/>
        </authorList>
    </citation>
    <scope>NUCLEOTIDE SEQUENCE [LARGE SCALE GENOMIC DNA]</scope>
    <source>
        <strain evidence="10 11">DSM 21986</strain>
    </source>
</reference>
<dbReference type="Gene3D" id="1.10.760.10">
    <property type="entry name" value="Cytochrome c-like domain"/>
    <property type="match status" value="1"/>
</dbReference>
<protein>
    <submittedName>
        <fullName evidence="10">Cytochrome c</fullName>
    </submittedName>
</protein>
<name>A0A1M5GSX8_9BACT</name>
<keyword evidence="8" id="KW-0812">Transmembrane</keyword>
<dbReference type="GO" id="GO:0020037">
    <property type="term" value="F:heme binding"/>
    <property type="evidence" value="ECO:0007669"/>
    <property type="project" value="InterPro"/>
</dbReference>
<keyword evidence="1" id="KW-0813">Transport</keyword>
<evidence type="ECO:0000256" key="7">
    <source>
        <dbReference type="SAM" id="MobiDB-lite"/>
    </source>
</evidence>
<dbReference type="Proteomes" id="UP000184041">
    <property type="component" value="Unassembled WGS sequence"/>
</dbReference>
<dbReference type="OrthoDB" id="9816308at2"/>
<keyword evidence="2 6" id="KW-0349">Heme</keyword>
<dbReference type="AlphaFoldDB" id="A0A1M5GSX8"/>
<dbReference type="PROSITE" id="PS51007">
    <property type="entry name" value="CYTC"/>
    <property type="match status" value="1"/>
</dbReference>
<evidence type="ECO:0000256" key="5">
    <source>
        <dbReference type="ARBA" id="ARBA00023004"/>
    </source>
</evidence>
<keyword evidence="11" id="KW-1185">Reference proteome</keyword>
<evidence type="ECO:0000256" key="1">
    <source>
        <dbReference type="ARBA" id="ARBA00022448"/>
    </source>
</evidence>
<dbReference type="RefSeq" id="WP_073066425.1">
    <property type="nucleotide sequence ID" value="NZ_FQUS01000018.1"/>
</dbReference>
<evidence type="ECO:0000313" key="10">
    <source>
        <dbReference type="EMBL" id="SHG06829.1"/>
    </source>
</evidence>
<dbReference type="PANTHER" id="PTHR19328:SF75">
    <property type="entry name" value="ALDOSE SUGAR DEHYDROGENASE YLII"/>
    <property type="match status" value="1"/>
</dbReference>
<dbReference type="InterPro" id="IPR036909">
    <property type="entry name" value="Cyt_c-like_dom_sf"/>
</dbReference>
<dbReference type="Pfam" id="PF07995">
    <property type="entry name" value="GSDH"/>
    <property type="match status" value="1"/>
</dbReference>
<evidence type="ECO:0000256" key="8">
    <source>
        <dbReference type="SAM" id="Phobius"/>
    </source>
</evidence>
<keyword evidence="3 6" id="KW-0479">Metal-binding</keyword>
<dbReference type="Pfam" id="PF00034">
    <property type="entry name" value="Cytochrom_C"/>
    <property type="match status" value="1"/>
</dbReference>
<dbReference type="InterPro" id="IPR011042">
    <property type="entry name" value="6-blade_b-propeller_TolB-like"/>
</dbReference>
<feature type="domain" description="Cytochrome c" evidence="9">
    <location>
        <begin position="628"/>
        <end position="713"/>
    </location>
</feature>
<dbReference type="InterPro" id="IPR002324">
    <property type="entry name" value="Cyt_c_ID"/>
</dbReference>
<dbReference type="PRINTS" id="PR00606">
    <property type="entry name" value="CYTCHROMECID"/>
</dbReference>
<proteinExistence type="predicted"/>
<dbReference type="InterPro" id="IPR022409">
    <property type="entry name" value="PKD/Chitinase_dom"/>
</dbReference>
<dbReference type="InterPro" id="IPR013783">
    <property type="entry name" value="Ig-like_fold"/>
</dbReference>
<dbReference type="InterPro" id="IPR035986">
    <property type="entry name" value="PKD_dom_sf"/>
</dbReference>
<feature type="binding site" description="covalent" evidence="6">
    <location>
        <position position="642"/>
    </location>
    <ligand>
        <name>heme c</name>
        <dbReference type="ChEBI" id="CHEBI:61717"/>
    </ligand>
</feature>
<comment type="PTM">
    <text evidence="6">Binds 1 heme c group covalently per subunit.</text>
</comment>
<dbReference type="PANTHER" id="PTHR19328">
    <property type="entry name" value="HEDGEHOG-INTERACTING PROTEIN"/>
    <property type="match status" value="1"/>
</dbReference>
<dbReference type="SMART" id="SM00089">
    <property type="entry name" value="PKD"/>
    <property type="match status" value="1"/>
</dbReference>
<dbReference type="Gene3D" id="2.60.40.10">
    <property type="entry name" value="Immunoglobulins"/>
    <property type="match status" value="1"/>
</dbReference>
<dbReference type="EMBL" id="FQUS01000018">
    <property type="protein sequence ID" value="SHG06829.1"/>
    <property type="molecule type" value="Genomic_DNA"/>
</dbReference>
<dbReference type="SUPFAM" id="SSF49299">
    <property type="entry name" value="PKD domain"/>
    <property type="match status" value="1"/>
</dbReference>
<dbReference type="Pfam" id="PF18911">
    <property type="entry name" value="PKD_4"/>
    <property type="match status" value="1"/>
</dbReference>
<sequence length="890" mass="100715">MANIKLIFFWTFIIVTALAVVWQSYNFRQEVSKKPEENRFTKETLTEDVNQPMQMEILKDGRVLFIEKIGKVKVFDPSNSQVKVIGEIPVNLQYIEPYTTAGGKYDADDGLHGVALDPSFDQNNYIYFYYSPEGGKPKSILARYVWKGDSLRMNSKKVMLEWSTQRNRCCHFGGGMVFDKDDNLMVSIGDNTALGDSPSDAPRKEIYDPQRTAGNTNDLRGSIIRIKPEPDGTYSIPEGNLFSEGTPKTRPEIYIMGVRNPMRLSIDSKTGWLYWGEVGPSTDEFNQARKAGNFGWPYFLANNKKFLDYFPDGSANTYFDSTNIVNNSPFNTGLGNLPVSPVPALVWYSRDKSDDFSIPGTGSLSAMGGPVYRKSDFIEAERSFPTYYNGKWFVTDFVRGWIMVIEMDQKGNFKSMERFLPETTLKGPMDMEFGPEGDLYILEYSRDPYVDNPPDAKLAKIKYSAGNRDPIAQIDADKTAGSVPLQVQLSSGGSIDYDNDSLEYKWKIESKGKKIQTFNQANPVVNFDDPGIYQATLTVSDYKGAQDSTTIEITAGNDPPSIDLNFEGANKSFFFGDKDIEYSVQISDKEDKIIDADRVKVWFDHLPPAYDIDKFLNTLKKRDTVSSAESLIGLQLINQSDCNTCHTLNKSSIGPSYTNIAQRYEKNKNTYERLTEKVISGGSGNWGQAEMPPHTSLTKDEAKSMISYILDTVREETVWLMPLEGNVPSPGNESKDRLIFMASYEDNGFEQIPPIETVKIEVLRNPKIEAAEIDIVDNMTMQFPGYDDPYLLFEEENSHIGVKNIDMTGIKQIEFEFSELPEKNLYDSLEIAVRIDSLEGELVGKTSFDEFDSQRKIVTINSINDMHDIYLLFNNNMNNSIEIRSIKFYQ</sequence>
<evidence type="ECO:0000256" key="4">
    <source>
        <dbReference type="ARBA" id="ARBA00022982"/>
    </source>
</evidence>
<dbReference type="InterPro" id="IPR012938">
    <property type="entry name" value="Glc/Sorbosone_DH"/>
</dbReference>
<evidence type="ECO:0000256" key="2">
    <source>
        <dbReference type="ARBA" id="ARBA00022617"/>
    </source>
</evidence>
<dbReference type="InterPro" id="IPR000601">
    <property type="entry name" value="PKD_dom"/>
</dbReference>
<evidence type="ECO:0000313" key="11">
    <source>
        <dbReference type="Proteomes" id="UP000184041"/>
    </source>
</evidence>
<feature type="binding site" description="covalent" evidence="6">
    <location>
        <position position="691"/>
    </location>
    <ligand>
        <name>heme c</name>
        <dbReference type="ChEBI" id="CHEBI:61717"/>
    </ligand>
</feature>
<dbReference type="STRING" id="1194090.SAMN05443144_11824"/>
<feature type="region of interest" description="Disordered" evidence="7">
    <location>
        <begin position="193"/>
        <end position="212"/>
    </location>
</feature>
<dbReference type="CDD" id="cd00146">
    <property type="entry name" value="PKD"/>
    <property type="match status" value="1"/>
</dbReference>
<dbReference type="GO" id="GO:0009055">
    <property type="term" value="F:electron transfer activity"/>
    <property type="evidence" value="ECO:0007669"/>
    <property type="project" value="InterPro"/>
</dbReference>
<evidence type="ECO:0000256" key="3">
    <source>
        <dbReference type="ARBA" id="ARBA00022723"/>
    </source>
</evidence>